<evidence type="ECO:0000256" key="4">
    <source>
        <dbReference type="ARBA" id="ARBA00023136"/>
    </source>
</evidence>
<name>Q7ZGS4_9RETR</name>
<proteinExistence type="predicted"/>
<dbReference type="InterPro" id="IPR008919">
    <property type="entry name" value="Retrov_capsid_N"/>
</dbReference>
<feature type="domain" description="Gamma-retroviral matrix protein" evidence="6">
    <location>
        <begin position="19"/>
        <end position="85"/>
    </location>
</feature>
<protein>
    <submittedName>
        <fullName evidence="8">Retroviral gag protein</fullName>
    </submittedName>
</protein>
<dbReference type="InterPro" id="IPR003036">
    <property type="entry name" value="Gag_P30"/>
</dbReference>
<dbReference type="Gene3D" id="4.10.60.10">
    <property type="entry name" value="Zinc finger, CCHC-type"/>
    <property type="match status" value="1"/>
</dbReference>
<dbReference type="GO" id="GO:0008270">
    <property type="term" value="F:zinc ion binding"/>
    <property type="evidence" value="ECO:0007669"/>
    <property type="project" value="InterPro"/>
</dbReference>
<dbReference type="Pfam" id="PF01140">
    <property type="entry name" value="Gag_MA"/>
    <property type="match status" value="1"/>
</dbReference>
<dbReference type="Proteomes" id="UP000147721">
    <property type="component" value="Segment"/>
</dbReference>
<dbReference type="InterPro" id="IPR036946">
    <property type="entry name" value="G_retro_matrix_sf"/>
</dbReference>
<reference evidence="8 9" key="1">
    <citation type="submission" date="2002-12" db="EMBL/GenBank/DDBJ databases">
        <title>Identification of a novel human retroviral RNA genome associated with human chronic myeloid leukemia.</title>
        <authorList>
            <person name="Xu R.Z."/>
            <person name="Zheng S."/>
        </authorList>
    </citation>
    <scope>NUCLEOTIDE SEQUENCE [LARGE SCALE GENOMIC DNA]</scope>
</reference>
<dbReference type="EMBL" id="AY208746">
    <property type="protein sequence ID" value="AAP06676.1"/>
    <property type="molecule type" value="Genomic_RNA"/>
</dbReference>
<dbReference type="InterPro" id="IPR000840">
    <property type="entry name" value="G_retro_matrix"/>
</dbReference>
<sequence>MLKNFKKGFNGDYGVTMTPGKLRILCEIDWPTLEVGWPSEGSLDRSLVSKVWHKVTGKSGHSDQFPYIDTWLLQLVQDPPQWLRGQAAAVLVAKGQIAKEGSRSTHWGKSTPEVLFDPTSEDPLQEMAPVIPVLPSPYQAERLPTFEPTVLVPPQDKHIPRPPRVDKRGGEASGETPPLAACLRPKTGIQMPLREQRYTGIEEDGHMVEKRVFVYQPFTSANLLNWKNNTLSYTEKPQALIDLLQTIIQTHNSTRADCHQLLMFLFNTDERQRVLQAATKWVQEHAPADYQNPQECVRTQLPGTDPQWDPNEREDMQRLNRDREAVLEGLKRGAQKATNVNKVSEVIRGKEESPAQFYQRLCEGYRMYTPFDPVSPENQRMVNMALVSQSAEDIRRKLQKQDGFAGTNTSQLLEVANQVFVNRDAVSPKENRRENERQARRNAELLAAAVGGVSSKRQGKGGPGKETQPGCQSLQCNQCAYCKEIGYWKNKCPQLKGKQGDLEQEVPDKEEGALLNLAEELLD</sequence>
<dbReference type="Pfam" id="PF02093">
    <property type="entry name" value="Gag_p30"/>
    <property type="match status" value="1"/>
</dbReference>
<organism evidence="8 9">
    <name type="scientific">Human endogenous retrovirus HCML-ARV</name>
    <dbReference type="NCBI Taxonomy" id="228277"/>
    <lineage>
        <taxon>Viruses</taxon>
        <taxon>Riboviria</taxon>
        <taxon>Pararnavirae</taxon>
        <taxon>Artverviricota</taxon>
        <taxon>Revtraviricetes</taxon>
        <taxon>Ortervirales</taxon>
        <taxon>Retroviridae</taxon>
        <taxon>Human endogenous retrovirus</taxon>
    </lineage>
</organism>
<evidence type="ECO:0000256" key="5">
    <source>
        <dbReference type="SAM" id="MobiDB-lite"/>
    </source>
</evidence>
<dbReference type="GO" id="GO:0019068">
    <property type="term" value="P:virion assembly"/>
    <property type="evidence" value="ECO:0007669"/>
    <property type="project" value="InterPro"/>
</dbReference>
<evidence type="ECO:0000259" key="6">
    <source>
        <dbReference type="Pfam" id="PF01140"/>
    </source>
</evidence>
<feature type="compositionally biased region" description="Basic and acidic residues" evidence="5">
    <location>
        <begin position="155"/>
        <end position="170"/>
    </location>
</feature>
<evidence type="ECO:0000256" key="1">
    <source>
        <dbReference type="ARBA" id="ARBA00004165"/>
    </source>
</evidence>
<dbReference type="Gene3D" id="1.10.375.10">
    <property type="entry name" value="Human Immunodeficiency Virus Type 1 Capsid Protein"/>
    <property type="match status" value="1"/>
</dbReference>
<feature type="region of interest" description="Disordered" evidence="5">
    <location>
        <begin position="150"/>
        <end position="182"/>
    </location>
</feature>
<feature type="compositionally biased region" description="Low complexity" evidence="5">
    <location>
        <begin position="513"/>
        <end position="523"/>
    </location>
</feature>
<dbReference type="PANTHER" id="PTHR33166">
    <property type="entry name" value="GAG_P30 DOMAIN-CONTAINING PROTEIN"/>
    <property type="match status" value="1"/>
</dbReference>
<keyword evidence="4" id="KW-0472">Membrane</keyword>
<dbReference type="Gene3D" id="1.10.150.180">
    <property type="entry name" value="Gamma-retroviral matrix domain"/>
    <property type="match status" value="1"/>
</dbReference>
<evidence type="ECO:0000313" key="8">
    <source>
        <dbReference type="EMBL" id="AAP06676.1"/>
    </source>
</evidence>
<evidence type="ECO:0000259" key="7">
    <source>
        <dbReference type="Pfam" id="PF02093"/>
    </source>
</evidence>
<feature type="region of interest" description="Disordered" evidence="5">
    <location>
        <begin position="450"/>
        <end position="471"/>
    </location>
</feature>
<feature type="region of interest" description="Disordered" evidence="5">
    <location>
        <begin position="497"/>
        <end position="523"/>
    </location>
</feature>
<keyword evidence="3" id="KW-1043">Host membrane</keyword>
<dbReference type="InterPro" id="IPR036875">
    <property type="entry name" value="Znf_CCHC_sf"/>
</dbReference>
<feature type="domain" description="Core shell protein Gag P30" evidence="7">
    <location>
        <begin position="222"/>
        <end position="420"/>
    </location>
</feature>
<keyword evidence="2" id="KW-1032">Host cell membrane</keyword>
<comment type="subcellular location">
    <subcellularLocation>
        <location evidence="1">Host cell membrane</location>
    </subcellularLocation>
</comment>
<evidence type="ECO:0000256" key="3">
    <source>
        <dbReference type="ARBA" id="ARBA00022870"/>
    </source>
</evidence>
<accession>Q7ZGS4</accession>
<dbReference type="InterPro" id="IPR010999">
    <property type="entry name" value="Retrovr_matrix"/>
</dbReference>
<evidence type="ECO:0000313" key="9">
    <source>
        <dbReference type="Proteomes" id="UP000147721"/>
    </source>
</evidence>
<dbReference type="GO" id="GO:0003676">
    <property type="term" value="F:nucleic acid binding"/>
    <property type="evidence" value="ECO:0007669"/>
    <property type="project" value="InterPro"/>
</dbReference>
<dbReference type="SUPFAM" id="SSF47943">
    <property type="entry name" value="Retrovirus capsid protein, N-terminal core domain"/>
    <property type="match status" value="1"/>
</dbReference>
<feature type="compositionally biased region" description="Basic and acidic residues" evidence="5">
    <location>
        <begin position="498"/>
        <end position="512"/>
    </location>
</feature>
<dbReference type="SUPFAM" id="SSF57756">
    <property type="entry name" value="Retrovirus zinc finger-like domains"/>
    <property type="match status" value="1"/>
</dbReference>
<evidence type="ECO:0000256" key="2">
    <source>
        <dbReference type="ARBA" id="ARBA00022511"/>
    </source>
</evidence>
<dbReference type="SUPFAM" id="SSF47836">
    <property type="entry name" value="Retroviral matrix proteins"/>
    <property type="match status" value="1"/>
</dbReference>
<dbReference type="InterPro" id="IPR050462">
    <property type="entry name" value="Retroviral_Gag-Pol_poly"/>
</dbReference>
<dbReference type="GO" id="GO:0020002">
    <property type="term" value="C:host cell plasma membrane"/>
    <property type="evidence" value="ECO:0007669"/>
    <property type="project" value="UniProtKB-SubCell"/>
</dbReference>